<feature type="compositionally biased region" description="Basic residues" evidence="1">
    <location>
        <begin position="392"/>
        <end position="401"/>
    </location>
</feature>
<feature type="region of interest" description="Disordered" evidence="1">
    <location>
        <begin position="1"/>
        <end position="287"/>
    </location>
</feature>
<name>A0A7S3P4B5_9STRA</name>
<feature type="region of interest" description="Disordered" evidence="1">
    <location>
        <begin position="392"/>
        <end position="412"/>
    </location>
</feature>
<sequence length="731" mass="82261">MVPRTSSLQGQVVTYHGGDDGSMSSYTEIDEIITVSSYETIEKPRRQGRSSATNDGNEHNNQDVADDDDDEASYETITVVLSESEYETEREEIIVSDYVTDSEYEDHEEEAPVPRPLSPKKGASPTAKRAKSPSTKKKQSKTTQPTSNLVKAKTTGTDSPKRKKNGSPKKTSSPKKGFPLVGASKRRAKPMNRDDNGDDDTPKEKDDDDDDDNEQDPNDADDEDSDEEALSDKDIKGNHSHVASDTEDDDDDDDDDPSKPKPIRVKAAVAPDSPPPSPTNNEKPVVRIPWKPNDFYRNSMDMTCFDAWKQYVPAERVQQRVEQEAQRRRTKRIERKEYITRRVKIKERRVERIRQPKKTKTMALSRALAPLISPPETIRIRRTRQIITKKRIKKEKPRKKPLLPPPPLYNEEDGLVSVPKAVEETQGPQPTVDIDARTPLSLKEKMELFSKNKTPLRVQSPYQSPPKMKVALVVADTDEKDVALPSLLPLWTSTTPEMSTPVEPLSDIALQKVAPSSPLPSSPLKETTKTPTVFPRKMKQKVSAELAKAPKVKAPASPKNQIIKPKLAPPVADETFDVAATSEVYVALTCQDCHESPTPEEFAKLAAVTRIFFTRVLRKKYSSTFEDVYVAVKKTAFECGIPSTAYNVYVEWDVQARFRKDGFPTQTDKPDSKIVPANYDFLRTLVNSLCMEFLTEHIGALKYTPFAKAQGIFMEQVVKYNNNDFFHEIEP</sequence>
<dbReference type="AlphaFoldDB" id="A0A7S3P4B5"/>
<feature type="compositionally biased region" description="Acidic residues" evidence="1">
    <location>
        <begin position="206"/>
        <end position="229"/>
    </location>
</feature>
<proteinExistence type="predicted"/>
<feature type="compositionally biased region" description="Basic residues" evidence="1">
    <location>
        <begin position="128"/>
        <end position="140"/>
    </location>
</feature>
<feature type="compositionally biased region" description="Polar residues" evidence="1">
    <location>
        <begin position="1"/>
        <end position="12"/>
    </location>
</feature>
<reference evidence="2" key="1">
    <citation type="submission" date="2021-01" db="EMBL/GenBank/DDBJ databases">
        <authorList>
            <person name="Corre E."/>
            <person name="Pelletier E."/>
            <person name="Niang G."/>
            <person name="Scheremetjew M."/>
            <person name="Finn R."/>
            <person name="Kale V."/>
            <person name="Holt S."/>
            <person name="Cochrane G."/>
            <person name="Meng A."/>
            <person name="Brown T."/>
            <person name="Cohen L."/>
        </authorList>
    </citation>
    <scope>NUCLEOTIDE SEQUENCE</scope>
    <source>
        <strain evidence="2">CCMP127</strain>
    </source>
</reference>
<feature type="compositionally biased region" description="Acidic residues" evidence="1">
    <location>
        <begin position="245"/>
        <end position="256"/>
    </location>
</feature>
<protein>
    <submittedName>
        <fullName evidence="2">Uncharacterized protein</fullName>
    </submittedName>
</protein>
<accession>A0A7S3P4B5</accession>
<feature type="compositionally biased region" description="Basic and acidic residues" evidence="1">
    <location>
        <begin position="191"/>
        <end position="205"/>
    </location>
</feature>
<organism evidence="2">
    <name type="scientific">Amphora coffeiformis</name>
    <dbReference type="NCBI Taxonomy" id="265554"/>
    <lineage>
        <taxon>Eukaryota</taxon>
        <taxon>Sar</taxon>
        <taxon>Stramenopiles</taxon>
        <taxon>Ochrophyta</taxon>
        <taxon>Bacillariophyta</taxon>
        <taxon>Bacillariophyceae</taxon>
        <taxon>Bacillariophycidae</taxon>
        <taxon>Thalassiophysales</taxon>
        <taxon>Catenulaceae</taxon>
        <taxon>Amphora</taxon>
    </lineage>
</organism>
<feature type="compositionally biased region" description="Low complexity" evidence="1">
    <location>
        <begin position="168"/>
        <end position="177"/>
    </location>
</feature>
<gene>
    <name evidence="2" type="ORF">ACOF00016_LOCUS3905</name>
</gene>
<evidence type="ECO:0000313" key="2">
    <source>
        <dbReference type="EMBL" id="CAE0405955.1"/>
    </source>
</evidence>
<evidence type="ECO:0000256" key="1">
    <source>
        <dbReference type="SAM" id="MobiDB-lite"/>
    </source>
</evidence>
<feature type="compositionally biased region" description="Acidic residues" evidence="1">
    <location>
        <begin position="100"/>
        <end position="111"/>
    </location>
</feature>
<feature type="compositionally biased region" description="Acidic residues" evidence="1">
    <location>
        <begin position="64"/>
        <end position="73"/>
    </location>
</feature>
<dbReference type="EMBL" id="HBIM01004564">
    <property type="protein sequence ID" value="CAE0405955.1"/>
    <property type="molecule type" value="Transcribed_RNA"/>
</dbReference>